<keyword evidence="1" id="KW-1133">Transmembrane helix</keyword>
<dbReference type="AlphaFoldDB" id="A0A6A8MGF5"/>
<reference evidence="2 3" key="1">
    <citation type="submission" date="2019-08" db="EMBL/GenBank/DDBJ databases">
        <title>In-depth cultivation of the pig gut microbiome towards novel bacterial diversity and tailored functional studies.</title>
        <authorList>
            <person name="Wylensek D."/>
            <person name="Hitch T.C.A."/>
            <person name="Clavel T."/>
        </authorList>
    </citation>
    <scope>NUCLEOTIDE SEQUENCE [LARGE SCALE GENOMIC DNA]</scope>
    <source>
        <strain evidence="2 3">Bifido-178-WT-2B</strain>
    </source>
</reference>
<accession>A0A6A8MGF5</accession>
<evidence type="ECO:0000313" key="3">
    <source>
        <dbReference type="Proteomes" id="UP000438120"/>
    </source>
</evidence>
<comment type="caution">
    <text evidence="2">The sequence shown here is derived from an EMBL/GenBank/DDBJ whole genome shotgun (WGS) entry which is preliminary data.</text>
</comment>
<name>A0A6A8MGF5_9LACO</name>
<keyword evidence="3" id="KW-1185">Reference proteome</keyword>
<protein>
    <submittedName>
        <fullName evidence="2">Uncharacterized protein</fullName>
    </submittedName>
</protein>
<gene>
    <name evidence="2" type="ORF">FYJ62_09660</name>
</gene>
<organism evidence="2 3">
    <name type="scientific">Lactobacillus porci</name>
    <dbReference type="NCBI Taxonomy" id="2012477"/>
    <lineage>
        <taxon>Bacteria</taxon>
        <taxon>Bacillati</taxon>
        <taxon>Bacillota</taxon>
        <taxon>Bacilli</taxon>
        <taxon>Lactobacillales</taxon>
        <taxon>Lactobacillaceae</taxon>
        <taxon>Lactobacillus</taxon>
    </lineage>
</organism>
<keyword evidence="1" id="KW-0812">Transmembrane</keyword>
<feature type="transmembrane region" description="Helical" evidence="1">
    <location>
        <begin position="60"/>
        <end position="80"/>
    </location>
</feature>
<dbReference type="RefSeq" id="WP_154549472.1">
    <property type="nucleotide sequence ID" value="NZ_VUMX01000041.1"/>
</dbReference>
<feature type="transmembrane region" description="Helical" evidence="1">
    <location>
        <begin position="86"/>
        <end position="102"/>
    </location>
</feature>
<keyword evidence="1" id="KW-0472">Membrane</keyword>
<dbReference type="EMBL" id="VUMX01000041">
    <property type="protein sequence ID" value="MST87865.1"/>
    <property type="molecule type" value="Genomic_DNA"/>
</dbReference>
<evidence type="ECO:0000256" key="1">
    <source>
        <dbReference type="SAM" id="Phobius"/>
    </source>
</evidence>
<feature type="transmembrane region" description="Helical" evidence="1">
    <location>
        <begin position="30"/>
        <end position="48"/>
    </location>
</feature>
<dbReference type="Proteomes" id="UP000438120">
    <property type="component" value="Unassembled WGS sequence"/>
</dbReference>
<feature type="transmembrane region" description="Helical" evidence="1">
    <location>
        <begin position="7"/>
        <end position="24"/>
    </location>
</feature>
<proteinExistence type="predicted"/>
<sequence length="108" mass="12417">MELRNLKYSLVNNLWWLPLILLGFLPQRRLALAICLATVGLIIWRVLLKYPDLKPTNYQYTWEGWLVMIAGVLISFVVLQAGHSEAGFFMVLMISSIIRDLLAKTRLA</sequence>
<evidence type="ECO:0000313" key="2">
    <source>
        <dbReference type="EMBL" id="MST87865.1"/>
    </source>
</evidence>